<evidence type="ECO:0000256" key="2">
    <source>
        <dbReference type="ARBA" id="ARBA00022801"/>
    </source>
</evidence>
<dbReference type="Proteomes" id="UP001487305">
    <property type="component" value="Unassembled WGS sequence"/>
</dbReference>
<dbReference type="EC" id="4.3.3.6" evidence="7"/>
<dbReference type="NCBIfam" id="TIGR03800">
    <property type="entry name" value="PLP_synth_Pdx2"/>
    <property type="match status" value="1"/>
</dbReference>
<sequence length="209" mass="22232">MQIAHASGKALPGDGQTVGVLAVQGAFVEHERRLAQLGCACIELRKAADLEKPFDRLILPGGESTVQIKLLHELGMCGPLRERIEGGMPVLGTCAGLILLADRAEGAADGGQSGLATMPVTVRRNAYGRQLGSFHANAAFAGEENVPMTFIRAPFVTEVGKEVEVLARVGGDIVAVRYRNQLGVAFHPELDDDDRVLKLFLADGALLHE</sequence>
<organism evidence="8 9">
    <name type="scientific">Raoultibacter massiliensis</name>
    <dbReference type="NCBI Taxonomy" id="1852371"/>
    <lineage>
        <taxon>Bacteria</taxon>
        <taxon>Bacillati</taxon>
        <taxon>Actinomycetota</taxon>
        <taxon>Coriobacteriia</taxon>
        <taxon>Eggerthellales</taxon>
        <taxon>Eggerthellaceae</taxon>
        <taxon>Raoultibacter</taxon>
    </lineage>
</organism>
<keyword evidence="3 7" id="KW-0663">Pyridoxal phosphate</keyword>
<dbReference type="Pfam" id="PF01174">
    <property type="entry name" value="SNO"/>
    <property type="match status" value="1"/>
</dbReference>
<dbReference type="PANTHER" id="PTHR31559:SF0">
    <property type="entry name" value="PYRIDOXAL 5'-PHOSPHATE SYNTHASE SUBUNIT SNO1-RELATED"/>
    <property type="match status" value="1"/>
</dbReference>
<evidence type="ECO:0000256" key="3">
    <source>
        <dbReference type="ARBA" id="ARBA00022898"/>
    </source>
</evidence>
<keyword evidence="9" id="KW-1185">Reference proteome</keyword>
<comment type="catalytic activity">
    <reaction evidence="6 7">
        <text>L-glutamine + H2O = L-glutamate + NH4(+)</text>
        <dbReference type="Rhea" id="RHEA:15889"/>
        <dbReference type="ChEBI" id="CHEBI:15377"/>
        <dbReference type="ChEBI" id="CHEBI:28938"/>
        <dbReference type="ChEBI" id="CHEBI:29985"/>
        <dbReference type="ChEBI" id="CHEBI:58359"/>
        <dbReference type="EC" id="3.5.1.2"/>
    </reaction>
</comment>
<dbReference type="InterPro" id="IPR002161">
    <property type="entry name" value="PdxT/SNO"/>
</dbReference>
<dbReference type="InterPro" id="IPR021196">
    <property type="entry name" value="PdxT/SNO_CS"/>
</dbReference>
<dbReference type="EMBL" id="JBBNOP010000006">
    <property type="protein sequence ID" value="MEQ3362916.1"/>
    <property type="molecule type" value="Genomic_DNA"/>
</dbReference>
<dbReference type="Gene3D" id="3.40.50.880">
    <property type="match status" value="1"/>
</dbReference>
<comment type="function">
    <text evidence="7">Catalyzes the hydrolysis of glutamine to glutamate and ammonia as part of the biosynthesis of pyridoxal 5'-phosphate. The resulting ammonia molecule is channeled to the active site of PdxS.</text>
</comment>
<dbReference type="EC" id="3.5.1.2" evidence="7"/>
<keyword evidence="2 7" id="KW-0378">Hydrolase</keyword>
<gene>
    <name evidence="7 8" type="primary">pdxT</name>
    <name evidence="8" type="ORF">AAA083_07995</name>
</gene>
<dbReference type="InterPro" id="IPR029062">
    <property type="entry name" value="Class_I_gatase-like"/>
</dbReference>
<feature type="active site" description="Charge relay system" evidence="7">
    <location>
        <position position="187"/>
    </location>
</feature>
<dbReference type="GO" id="GO:0036381">
    <property type="term" value="F:pyridoxal 5'-phosphate synthase (glutamine hydrolysing) activity"/>
    <property type="evidence" value="ECO:0007669"/>
    <property type="project" value="UniProtKB-EC"/>
</dbReference>
<comment type="catalytic activity">
    <reaction evidence="7">
        <text>aldehydo-D-ribose 5-phosphate + D-glyceraldehyde 3-phosphate + L-glutamine = pyridoxal 5'-phosphate + L-glutamate + phosphate + 3 H2O + H(+)</text>
        <dbReference type="Rhea" id="RHEA:31507"/>
        <dbReference type="ChEBI" id="CHEBI:15377"/>
        <dbReference type="ChEBI" id="CHEBI:15378"/>
        <dbReference type="ChEBI" id="CHEBI:29985"/>
        <dbReference type="ChEBI" id="CHEBI:43474"/>
        <dbReference type="ChEBI" id="CHEBI:58273"/>
        <dbReference type="ChEBI" id="CHEBI:58359"/>
        <dbReference type="ChEBI" id="CHEBI:59776"/>
        <dbReference type="ChEBI" id="CHEBI:597326"/>
        <dbReference type="EC" id="4.3.3.6"/>
    </reaction>
</comment>
<feature type="binding site" evidence="7">
    <location>
        <begin position="62"/>
        <end position="64"/>
    </location>
    <ligand>
        <name>L-glutamine</name>
        <dbReference type="ChEBI" id="CHEBI:58359"/>
    </ligand>
</feature>
<evidence type="ECO:0000313" key="9">
    <source>
        <dbReference type="Proteomes" id="UP001487305"/>
    </source>
</evidence>
<protein>
    <recommendedName>
        <fullName evidence="7">Pyridoxal 5'-phosphate synthase subunit PdxT</fullName>
        <ecNumber evidence="7">4.3.3.6</ecNumber>
    </recommendedName>
    <alternativeName>
        <fullName evidence="7">Pdx2</fullName>
    </alternativeName>
    <alternativeName>
        <fullName evidence="7">Pyridoxal 5'-phosphate synthase glutaminase subunit</fullName>
        <ecNumber evidence="7">3.5.1.2</ecNumber>
    </alternativeName>
</protein>
<dbReference type="PROSITE" id="PS51273">
    <property type="entry name" value="GATASE_TYPE_1"/>
    <property type="match status" value="1"/>
</dbReference>
<reference evidence="8 9" key="1">
    <citation type="submission" date="2024-04" db="EMBL/GenBank/DDBJ databases">
        <title>Human intestinal bacterial collection.</title>
        <authorList>
            <person name="Pauvert C."/>
            <person name="Hitch T.C.A."/>
            <person name="Clavel T."/>
        </authorList>
    </citation>
    <scope>NUCLEOTIDE SEQUENCE [LARGE SCALE GENOMIC DNA]</scope>
    <source>
        <strain evidence="8 9">CLA-KB-H42</strain>
    </source>
</reference>
<comment type="similarity">
    <text evidence="1 7">Belongs to the glutaminase PdxT/SNO family.</text>
</comment>
<feature type="active site" description="Nucleophile" evidence="7">
    <location>
        <position position="94"/>
    </location>
</feature>
<dbReference type="PROSITE" id="PS01236">
    <property type="entry name" value="PDXT_SNO_1"/>
    <property type="match status" value="1"/>
</dbReference>
<keyword evidence="4 7" id="KW-0315">Glutamine amidotransferase</keyword>
<evidence type="ECO:0000256" key="5">
    <source>
        <dbReference type="ARBA" id="ARBA00023239"/>
    </source>
</evidence>
<dbReference type="HAMAP" id="MF_01615">
    <property type="entry name" value="PdxT"/>
    <property type="match status" value="1"/>
</dbReference>
<comment type="caution">
    <text evidence="8">The sequence shown here is derived from an EMBL/GenBank/DDBJ whole genome shotgun (WGS) entry which is preliminary data.</text>
</comment>
<dbReference type="PANTHER" id="PTHR31559">
    <property type="entry name" value="PYRIDOXAL 5'-PHOSPHATE SYNTHASE SUBUNIT SNO"/>
    <property type="match status" value="1"/>
</dbReference>
<evidence type="ECO:0000256" key="7">
    <source>
        <dbReference type="HAMAP-Rule" id="MF_01615"/>
    </source>
</evidence>
<comment type="subunit">
    <text evidence="7">In the presence of PdxS, forms a dodecamer of heterodimers. Only shows activity in the heterodimer.</text>
</comment>
<dbReference type="SUPFAM" id="SSF52317">
    <property type="entry name" value="Class I glutamine amidotransferase-like"/>
    <property type="match status" value="1"/>
</dbReference>
<name>A0ABV1JEZ3_9ACTN</name>
<dbReference type="PIRSF" id="PIRSF005639">
    <property type="entry name" value="Glut_amidoT_SNO"/>
    <property type="match status" value="1"/>
</dbReference>
<dbReference type="RefSeq" id="WP_349227405.1">
    <property type="nucleotide sequence ID" value="NZ_JBBNOP010000006.1"/>
</dbReference>
<dbReference type="GO" id="GO:0004359">
    <property type="term" value="F:glutaminase activity"/>
    <property type="evidence" value="ECO:0007669"/>
    <property type="project" value="UniProtKB-EC"/>
</dbReference>
<feature type="binding site" evidence="7">
    <location>
        <begin position="151"/>
        <end position="152"/>
    </location>
    <ligand>
        <name>L-glutamine</name>
        <dbReference type="ChEBI" id="CHEBI:58359"/>
    </ligand>
</feature>
<comment type="pathway">
    <text evidence="7">Cofactor biosynthesis; pyridoxal 5'-phosphate biosynthesis.</text>
</comment>
<keyword evidence="5 7" id="KW-0456">Lyase</keyword>
<evidence type="ECO:0000256" key="4">
    <source>
        <dbReference type="ARBA" id="ARBA00022962"/>
    </source>
</evidence>
<evidence type="ECO:0000256" key="6">
    <source>
        <dbReference type="ARBA" id="ARBA00049534"/>
    </source>
</evidence>
<dbReference type="CDD" id="cd01749">
    <property type="entry name" value="GATase1_PB"/>
    <property type="match status" value="1"/>
</dbReference>
<evidence type="ECO:0000313" key="8">
    <source>
        <dbReference type="EMBL" id="MEQ3362916.1"/>
    </source>
</evidence>
<evidence type="ECO:0000256" key="1">
    <source>
        <dbReference type="ARBA" id="ARBA00008345"/>
    </source>
</evidence>
<dbReference type="PROSITE" id="PS51130">
    <property type="entry name" value="PDXT_SNO_2"/>
    <property type="match status" value="1"/>
</dbReference>
<feature type="binding site" evidence="7">
    <location>
        <position position="124"/>
    </location>
    <ligand>
        <name>L-glutamine</name>
        <dbReference type="ChEBI" id="CHEBI:58359"/>
    </ligand>
</feature>
<feature type="active site" description="Charge relay system" evidence="7">
    <location>
        <position position="189"/>
    </location>
</feature>
<accession>A0ABV1JEZ3</accession>
<proteinExistence type="inferred from homology"/>